<evidence type="ECO:0000259" key="2">
    <source>
        <dbReference type="Pfam" id="PF00534"/>
    </source>
</evidence>
<dbReference type="Gene3D" id="3.40.50.2000">
    <property type="entry name" value="Glycogen Phosphorylase B"/>
    <property type="match status" value="2"/>
</dbReference>
<proteinExistence type="predicted"/>
<dbReference type="InterPro" id="IPR001296">
    <property type="entry name" value="Glyco_trans_1"/>
</dbReference>
<dbReference type="EMBL" id="MFMT01000004">
    <property type="protein sequence ID" value="OGG89280.1"/>
    <property type="molecule type" value="Genomic_DNA"/>
</dbReference>
<evidence type="ECO:0000313" key="3">
    <source>
        <dbReference type="EMBL" id="OGG89280.1"/>
    </source>
</evidence>
<reference evidence="3 4" key="1">
    <citation type="journal article" date="2016" name="Nat. Commun.">
        <title>Thousands of microbial genomes shed light on interconnected biogeochemical processes in an aquifer system.</title>
        <authorList>
            <person name="Anantharaman K."/>
            <person name="Brown C.T."/>
            <person name="Hug L.A."/>
            <person name="Sharon I."/>
            <person name="Castelle C.J."/>
            <person name="Probst A.J."/>
            <person name="Thomas B.C."/>
            <person name="Singh A."/>
            <person name="Wilkins M.J."/>
            <person name="Karaoz U."/>
            <person name="Brodie E.L."/>
            <person name="Williams K.H."/>
            <person name="Hubbard S.S."/>
            <person name="Banfield J.F."/>
        </authorList>
    </citation>
    <scope>NUCLEOTIDE SEQUENCE [LARGE SCALE GENOMIC DNA]</scope>
</reference>
<dbReference type="GO" id="GO:0016757">
    <property type="term" value="F:glycosyltransferase activity"/>
    <property type="evidence" value="ECO:0007669"/>
    <property type="project" value="InterPro"/>
</dbReference>
<dbReference type="SUPFAM" id="SSF53756">
    <property type="entry name" value="UDP-Glycosyltransferase/glycogen phosphorylase"/>
    <property type="match status" value="1"/>
</dbReference>
<evidence type="ECO:0000313" key="4">
    <source>
        <dbReference type="Proteomes" id="UP000179230"/>
    </source>
</evidence>
<name>A0A1F6FTT6_9BACT</name>
<gene>
    <name evidence="3" type="ORF">A2592_00240</name>
</gene>
<sequence>MKKLTTKVFFNLRKSSRDRMWDTAREARAVCEPLTPPIAQHTSLARNQSYKTLKHKVRSVLQRWVRKLPMINQQEVSGSTDAELLYMWGAFPKKSNKPFVVELDNPYVLTYYHQGYFSLRLNTLKRRLRKARFMTFLSATARNHVLELLGQEFANKSKVIPPYMARNYRANKRPDDGKIRFLFIGFGFRRKGGPELLKAFSSLSAINAELTVVSDVPEEVKQEYKNDTRIKFFPPQPRAKLFTDFYSTHDIFVFPSLLETFGVVILEALSFGMGIITTDVYATPELVNDKKNGILLPHPFLTHINLNAVPTIDCVTTPRGDFTEQYLSVPLYESHVQSLKTAFDSAVTNKTEWQNASVQLFEKDYAPERWRDRLGQLFILDDSNIREA</sequence>
<dbReference type="Proteomes" id="UP000179230">
    <property type="component" value="Unassembled WGS sequence"/>
</dbReference>
<accession>A0A1F6FTT6</accession>
<organism evidence="3 4">
    <name type="scientific">Candidatus Kaiserbacteria bacterium RIFOXYD1_FULL_42_15</name>
    <dbReference type="NCBI Taxonomy" id="1798532"/>
    <lineage>
        <taxon>Bacteria</taxon>
        <taxon>Candidatus Kaiseribacteriota</taxon>
    </lineage>
</organism>
<evidence type="ECO:0000256" key="1">
    <source>
        <dbReference type="ARBA" id="ARBA00022679"/>
    </source>
</evidence>
<dbReference type="PANTHER" id="PTHR46401:SF2">
    <property type="entry name" value="GLYCOSYLTRANSFERASE WBBK-RELATED"/>
    <property type="match status" value="1"/>
</dbReference>
<keyword evidence="1" id="KW-0808">Transferase</keyword>
<dbReference type="CDD" id="cd03801">
    <property type="entry name" value="GT4_PimA-like"/>
    <property type="match status" value="1"/>
</dbReference>
<comment type="caution">
    <text evidence="3">The sequence shown here is derived from an EMBL/GenBank/DDBJ whole genome shotgun (WGS) entry which is preliminary data.</text>
</comment>
<dbReference type="GO" id="GO:0009103">
    <property type="term" value="P:lipopolysaccharide biosynthetic process"/>
    <property type="evidence" value="ECO:0007669"/>
    <property type="project" value="TreeGrafter"/>
</dbReference>
<dbReference type="Pfam" id="PF00534">
    <property type="entry name" value="Glycos_transf_1"/>
    <property type="match status" value="1"/>
</dbReference>
<feature type="domain" description="Glycosyl transferase family 1" evidence="2">
    <location>
        <begin position="167"/>
        <end position="298"/>
    </location>
</feature>
<dbReference type="PANTHER" id="PTHR46401">
    <property type="entry name" value="GLYCOSYLTRANSFERASE WBBK-RELATED"/>
    <property type="match status" value="1"/>
</dbReference>
<dbReference type="AlphaFoldDB" id="A0A1F6FTT6"/>
<protein>
    <recommendedName>
        <fullName evidence="2">Glycosyl transferase family 1 domain-containing protein</fullName>
    </recommendedName>
</protein>